<feature type="compositionally biased region" description="Basic and acidic residues" evidence="1">
    <location>
        <begin position="108"/>
        <end position="119"/>
    </location>
</feature>
<dbReference type="Proteomes" id="UP000886700">
    <property type="component" value="Unplaced"/>
</dbReference>
<feature type="region of interest" description="Disordered" evidence="1">
    <location>
        <begin position="38"/>
        <end position="138"/>
    </location>
</feature>
<feature type="compositionally biased region" description="Low complexity" evidence="1">
    <location>
        <begin position="120"/>
        <end position="138"/>
    </location>
</feature>
<protein>
    <submittedName>
        <fullName evidence="3">Uncharacterized protein LOC121141207</fullName>
    </submittedName>
</protein>
<evidence type="ECO:0000256" key="1">
    <source>
        <dbReference type="SAM" id="MobiDB-lite"/>
    </source>
</evidence>
<evidence type="ECO:0000313" key="2">
    <source>
        <dbReference type="Proteomes" id="UP000886700"/>
    </source>
</evidence>
<feature type="compositionally biased region" description="Low complexity" evidence="1">
    <location>
        <begin position="172"/>
        <end position="182"/>
    </location>
</feature>
<feature type="region of interest" description="Disordered" evidence="1">
    <location>
        <begin position="164"/>
        <end position="227"/>
    </location>
</feature>
<keyword evidence="2" id="KW-1185">Reference proteome</keyword>
<accession>A0ABM2XMN1</accession>
<evidence type="ECO:0000313" key="3">
    <source>
        <dbReference type="RefSeq" id="XP_040603985.1"/>
    </source>
</evidence>
<dbReference type="RefSeq" id="XP_040603985.1">
    <property type="nucleotide sequence ID" value="XM_040748051.1"/>
</dbReference>
<dbReference type="GeneID" id="121141207"/>
<organism evidence="2 3">
    <name type="scientific">Mesocricetus auratus</name>
    <name type="common">Golden hamster</name>
    <dbReference type="NCBI Taxonomy" id="10036"/>
    <lineage>
        <taxon>Eukaryota</taxon>
        <taxon>Metazoa</taxon>
        <taxon>Chordata</taxon>
        <taxon>Craniata</taxon>
        <taxon>Vertebrata</taxon>
        <taxon>Euteleostomi</taxon>
        <taxon>Mammalia</taxon>
        <taxon>Eutheria</taxon>
        <taxon>Euarchontoglires</taxon>
        <taxon>Glires</taxon>
        <taxon>Rodentia</taxon>
        <taxon>Myomorpha</taxon>
        <taxon>Muroidea</taxon>
        <taxon>Cricetidae</taxon>
        <taxon>Cricetinae</taxon>
        <taxon>Mesocricetus</taxon>
    </lineage>
</organism>
<proteinExistence type="predicted"/>
<reference evidence="3" key="1">
    <citation type="submission" date="2025-08" db="UniProtKB">
        <authorList>
            <consortium name="RefSeq"/>
        </authorList>
    </citation>
    <scope>IDENTIFICATION</scope>
    <source>
        <tissue evidence="3">Liver</tissue>
    </source>
</reference>
<name>A0ABM2XMN1_MESAU</name>
<gene>
    <name evidence="3" type="primary">LOC121141207</name>
</gene>
<sequence length="363" mass="39517">MEWRWDEGNGRVPRSSVLVSNVKRQLPCKELVAKRKILPDLDAQVGNRPPGRPGGCRGPGGEPPDRGGVGTAGLASAAQEGWALSPRSESDLLPTPFPPKNTFLAKSRRQEGDAAREASGEAAPARPGARASSRSRPSTPLRLLLAPWTLGSLLVRSLTRYLRRRTPPPPRRSSSVCHRSCPNALTSPRCRRPRPARKREGSGGAEAHARAGPRALPQGGLDSVPRPVAGLAPRTRVFSLPALRTLGENPFCPRLLSDCWVPTPALALFWPSLLGPGRQRVPAAQASLPWLDRARPGCSLSACILWDYSPSPPKTTIFNWKESPVDVIQLFFSLVTRTHQRFWKLTSTERSGTLSLQGTSVFY</sequence>